<keyword evidence="3" id="KW-1185">Reference proteome</keyword>
<proteinExistence type="predicted"/>
<feature type="compositionally biased region" description="Basic and acidic residues" evidence="1">
    <location>
        <begin position="106"/>
        <end position="129"/>
    </location>
</feature>
<organism evidence="2 3">
    <name type="scientific">Ectobacillus funiculus</name>
    <dbReference type="NCBI Taxonomy" id="137993"/>
    <lineage>
        <taxon>Bacteria</taxon>
        <taxon>Bacillati</taxon>
        <taxon>Bacillota</taxon>
        <taxon>Bacilli</taxon>
        <taxon>Bacillales</taxon>
        <taxon>Bacillaceae</taxon>
        <taxon>Ectobacillus</taxon>
    </lineage>
</organism>
<sequence>MASTKVLQIRVGMKSSDAFKEWVENQGEDVNENAKRALEHFISIYGTGNINEKSVKIKMSQDFLLAENALDDRLFSRYEKTKEMASDSPKGDYTEKQVVVNESVTEENKVNQENVIKETEKKVESKPNKDVATNDNPRKVRQRRNISVN</sequence>
<name>A0ABV5WGS9_9BACI</name>
<gene>
    <name evidence="2" type="ORF">ACFFMS_14300</name>
</gene>
<dbReference type="RefSeq" id="WP_379949916.1">
    <property type="nucleotide sequence ID" value="NZ_JBHMAF010000077.1"/>
</dbReference>
<feature type="compositionally biased region" description="Basic residues" evidence="1">
    <location>
        <begin position="139"/>
        <end position="149"/>
    </location>
</feature>
<reference evidence="2 3" key="1">
    <citation type="submission" date="2024-09" db="EMBL/GenBank/DDBJ databases">
        <authorList>
            <person name="Sun Q."/>
            <person name="Mori K."/>
        </authorList>
    </citation>
    <scope>NUCLEOTIDE SEQUENCE [LARGE SCALE GENOMIC DNA]</scope>
    <source>
        <strain evidence="2 3">JCM 11201</strain>
    </source>
</reference>
<comment type="caution">
    <text evidence="2">The sequence shown here is derived from an EMBL/GenBank/DDBJ whole genome shotgun (WGS) entry which is preliminary data.</text>
</comment>
<evidence type="ECO:0000313" key="2">
    <source>
        <dbReference type="EMBL" id="MFB9759592.1"/>
    </source>
</evidence>
<dbReference type="EMBL" id="JBHMAF010000077">
    <property type="protein sequence ID" value="MFB9759592.1"/>
    <property type="molecule type" value="Genomic_DNA"/>
</dbReference>
<protein>
    <submittedName>
        <fullName evidence="2">Uncharacterized protein</fullName>
    </submittedName>
</protein>
<evidence type="ECO:0000313" key="3">
    <source>
        <dbReference type="Proteomes" id="UP001589609"/>
    </source>
</evidence>
<evidence type="ECO:0000256" key="1">
    <source>
        <dbReference type="SAM" id="MobiDB-lite"/>
    </source>
</evidence>
<feature type="region of interest" description="Disordered" evidence="1">
    <location>
        <begin position="104"/>
        <end position="149"/>
    </location>
</feature>
<accession>A0ABV5WGS9</accession>
<dbReference type="Proteomes" id="UP001589609">
    <property type="component" value="Unassembled WGS sequence"/>
</dbReference>